<dbReference type="Proteomes" id="UP000249886">
    <property type="component" value="Unassembled WGS sequence"/>
</dbReference>
<proteinExistence type="predicted"/>
<sequence length="153" mass="17370">MLTEADMIEAINYYRAGDDDKLLELFQRFDFYDWETPECNEWKKHHAQEFSDFIQYVMAILPTTSTPMINVLALCDNYIDLLAHVPAAPDLAIQMIVDFWNRKRAAEEEDVASYLALLIKNPDGERVAEIAQGAIGIANKLQGDGHLSANPNH</sequence>
<evidence type="ECO:0000313" key="2">
    <source>
        <dbReference type="Proteomes" id="UP000249886"/>
    </source>
</evidence>
<comment type="caution">
    <text evidence="1">The sequence shown here is derived from an EMBL/GenBank/DDBJ whole genome shotgun (WGS) entry which is preliminary data.</text>
</comment>
<accession>A0A6H9XTM4</accession>
<dbReference type="AlphaFoldDB" id="A0A6H9XTM4"/>
<organism evidence="1 2">
    <name type="scientific">Corynebacterium matruchotii</name>
    <dbReference type="NCBI Taxonomy" id="43768"/>
    <lineage>
        <taxon>Bacteria</taxon>
        <taxon>Bacillati</taxon>
        <taxon>Actinomycetota</taxon>
        <taxon>Actinomycetes</taxon>
        <taxon>Mycobacteriales</taxon>
        <taxon>Corynebacteriaceae</taxon>
        <taxon>Corynebacterium</taxon>
    </lineage>
</organism>
<evidence type="ECO:0000313" key="1">
    <source>
        <dbReference type="EMBL" id="SPW27677.1"/>
    </source>
</evidence>
<protein>
    <submittedName>
        <fullName evidence="1">Uncharacterized protein</fullName>
    </submittedName>
</protein>
<reference evidence="1 2" key="1">
    <citation type="submission" date="2018-06" db="EMBL/GenBank/DDBJ databases">
        <authorList>
            <consortium name="Pathogen Informatics"/>
            <person name="Doyle S."/>
        </authorList>
    </citation>
    <scope>NUCLEOTIDE SEQUENCE [LARGE SCALE GENOMIC DNA]</scope>
    <source>
        <strain evidence="1 2">NCTC10254</strain>
    </source>
</reference>
<dbReference type="GeneID" id="84575249"/>
<dbReference type="EMBL" id="UARK01000002">
    <property type="protein sequence ID" value="SPW27677.1"/>
    <property type="molecule type" value="Genomic_DNA"/>
</dbReference>
<gene>
    <name evidence="1" type="ORF">NCTC10254_00953</name>
</gene>
<dbReference type="RefSeq" id="WP_005526298.1">
    <property type="nucleotide sequence ID" value="NZ_CAJPQJ010000013.1"/>
</dbReference>
<name>A0A6H9XTM4_9CORY</name>